<sequence>MNTHQVAFFLNDEAQLDPREAGAEMTAGDHVGETTHFRVENGGNAGVGLELETKRPEYVVDTRRVSWHSFRARTAFAAVGVSSKADSLVVVGSELPDGYR</sequence>
<proteinExistence type="predicted"/>
<keyword evidence="2" id="KW-1185">Reference proteome</keyword>
<dbReference type="OrthoDB" id="295536at2759"/>
<gene>
    <name evidence="1" type="ORF">Plil01_000768600</name>
</gene>
<accession>A0A9W6TU05</accession>
<dbReference type="AlphaFoldDB" id="A0A9W6TU05"/>
<dbReference type="Proteomes" id="UP001165083">
    <property type="component" value="Unassembled WGS sequence"/>
</dbReference>
<name>A0A9W6TU05_9STRA</name>
<evidence type="ECO:0000313" key="1">
    <source>
        <dbReference type="EMBL" id="GMF19941.1"/>
    </source>
</evidence>
<evidence type="ECO:0000313" key="2">
    <source>
        <dbReference type="Proteomes" id="UP001165083"/>
    </source>
</evidence>
<reference evidence="1" key="1">
    <citation type="submission" date="2023-04" db="EMBL/GenBank/DDBJ databases">
        <title>Phytophthora lilii NBRC 32176.</title>
        <authorList>
            <person name="Ichikawa N."/>
            <person name="Sato H."/>
            <person name="Tonouchi N."/>
        </authorList>
    </citation>
    <scope>NUCLEOTIDE SEQUENCE</scope>
    <source>
        <strain evidence="1">NBRC 32176</strain>
    </source>
</reference>
<comment type="caution">
    <text evidence="1">The sequence shown here is derived from an EMBL/GenBank/DDBJ whole genome shotgun (WGS) entry which is preliminary data.</text>
</comment>
<organism evidence="1 2">
    <name type="scientific">Phytophthora lilii</name>
    <dbReference type="NCBI Taxonomy" id="2077276"/>
    <lineage>
        <taxon>Eukaryota</taxon>
        <taxon>Sar</taxon>
        <taxon>Stramenopiles</taxon>
        <taxon>Oomycota</taxon>
        <taxon>Peronosporomycetes</taxon>
        <taxon>Peronosporales</taxon>
        <taxon>Peronosporaceae</taxon>
        <taxon>Phytophthora</taxon>
    </lineage>
</organism>
<protein>
    <submittedName>
        <fullName evidence="1">Unnamed protein product</fullName>
    </submittedName>
</protein>
<dbReference type="EMBL" id="BSXW01000358">
    <property type="protein sequence ID" value="GMF19941.1"/>
    <property type="molecule type" value="Genomic_DNA"/>
</dbReference>